<evidence type="ECO:0008006" key="3">
    <source>
        <dbReference type="Google" id="ProtNLM"/>
    </source>
</evidence>
<dbReference type="EMBL" id="JAVKGT010000044">
    <property type="protein sequence ID" value="MDR5712965.1"/>
    <property type="molecule type" value="Genomic_DNA"/>
</dbReference>
<sequence>MSQDDAQRLIDAVNHQELMRRRQVHGRDLNDWHTALRELKAAGETRQALVLLHEIIDKTLALAQYDAREPQLWWFTQAAWLHERHRDYDKAAAVLQQWLDAWPDRRAIPWRSRPAIDRERTKVHARIQRLRRRAGVL</sequence>
<organism evidence="1 2">
    <name type="scientific">Nesterenkonia flava</name>
    <dbReference type="NCBI Taxonomy" id="469799"/>
    <lineage>
        <taxon>Bacteria</taxon>
        <taxon>Bacillati</taxon>
        <taxon>Actinomycetota</taxon>
        <taxon>Actinomycetes</taxon>
        <taxon>Micrococcales</taxon>
        <taxon>Micrococcaceae</taxon>
        <taxon>Nesterenkonia</taxon>
    </lineage>
</organism>
<evidence type="ECO:0000313" key="1">
    <source>
        <dbReference type="EMBL" id="MDR5712965.1"/>
    </source>
</evidence>
<dbReference type="RefSeq" id="WP_310538333.1">
    <property type="nucleotide sequence ID" value="NZ_BAAAOC010000012.1"/>
</dbReference>
<gene>
    <name evidence="1" type="ORF">RH857_12625</name>
</gene>
<name>A0ABU1FWW5_9MICC</name>
<comment type="caution">
    <text evidence="1">The sequence shown here is derived from an EMBL/GenBank/DDBJ whole genome shotgun (WGS) entry which is preliminary data.</text>
</comment>
<dbReference type="Proteomes" id="UP001260872">
    <property type="component" value="Unassembled WGS sequence"/>
</dbReference>
<evidence type="ECO:0000313" key="2">
    <source>
        <dbReference type="Proteomes" id="UP001260872"/>
    </source>
</evidence>
<accession>A0ABU1FWW5</accession>
<proteinExistence type="predicted"/>
<protein>
    <recommendedName>
        <fullName evidence="3">Tetratricopeptide repeat protein</fullName>
    </recommendedName>
</protein>
<keyword evidence="2" id="KW-1185">Reference proteome</keyword>
<reference evidence="2" key="1">
    <citation type="submission" date="2023-07" db="EMBL/GenBank/DDBJ databases">
        <title>Description of three actinobacteria isolated from air of manufacturing shop in a pharmaceutical factory.</title>
        <authorList>
            <person name="Zhang D.-F."/>
        </authorList>
    </citation>
    <scope>NUCLEOTIDE SEQUENCE [LARGE SCALE GENOMIC DNA]</scope>
    <source>
        <strain evidence="2">CCTCC AB 207010</strain>
    </source>
</reference>